<evidence type="ECO:0000313" key="6">
    <source>
        <dbReference type="Proteomes" id="UP000053641"/>
    </source>
</evidence>
<dbReference type="GO" id="GO:0005576">
    <property type="term" value="C:extracellular region"/>
    <property type="evidence" value="ECO:0007669"/>
    <property type="project" value="UniProtKB-SubCell"/>
</dbReference>
<accession>A0A099ZQS5</accession>
<dbReference type="Pfam" id="PF05825">
    <property type="entry name" value="PSP94"/>
    <property type="match status" value="1"/>
</dbReference>
<gene>
    <name evidence="5" type="ORF">N309_12923</name>
</gene>
<keyword evidence="3" id="KW-0964">Secreted</keyword>
<evidence type="ECO:0000256" key="4">
    <source>
        <dbReference type="ARBA" id="ARBA00023157"/>
    </source>
</evidence>
<dbReference type="PANTHER" id="PTHR10500:SF7">
    <property type="entry name" value="BETA-MICROSEMINOPROTEIN"/>
    <property type="match status" value="1"/>
</dbReference>
<evidence type="ECO:0000256" key="3">
    <source>
        <dbReference type="ARBA" id="ARBA00022525"/>
    </source>
</evidence>
<dbReference type="Gene3D" id="2.10.70.10">
    <property type="entry name" value="Complement Module, domain 1"/>
    <property type="match status" value="1"/>
</dbReference>
<dbReference type="AlphaFoldDB" id="A0A099ZQS5"/>
<dbReference type="EMBL" id="KL897072">
    <property type="protein sequence ID" value="KGL84167.1"/>
    <property type="molecule type" value="Genomic_DNA"/>
</dbReference>
<sequence length="76" mass="8916">GCILNGKLYPFGEIERTEDCLSCSCNRKEMRCCSLYHTPVNYDKERCKVVFNKKTCNYDVIEKDDPSKECFVYSRV</sequence>
<dbReference type="Proteomes" id="UP000053641">
    <property type="component" value="Unassembled WGS sequence"/>
</dbReference>
<name>A0A099ZQS5_TINGU</name>
<keyword evidence="4" id="KW-1015">Disulfide bond</keyword>
<dbReference type="Gene3D" id="2.20.25.590">
    <property type="match status" value="1"/>
</dbReference>
<evidence type="ECO:0000256" key="2">
    <source>
        <dbReference type="ARBA" id="ARBA00010352"/>
    </source>
</evidence>
<feature type="non-terminal residue" evidence="5">
    <location>
        <position position="1"/>
    </location>
</feature>
<keyword evidence="6" id="KW-1185">Reference proteome</keyword>
<organism evidence="5 6">
    <name type="scientific">Tinamus guttatus</name>
    <name type="common">White-throated tinamou</name>
    <dbReference type="NCBI Taxonomy" id="94827"/>
    <lineage>
        <taxon>Eukaryota</taxon>
        <taxon>Metazoa</taxon>
        <taxon>Chordata</taxon>
        <taxon>Craniata</taxon>
        <taxon>Vertebrata</taxon>
        <taxon>Euteleostomi</taxon>
        <taxon>Archelosauria</taxon>
        <taxon>Archosauria</taxon>
        <taxon>Dinosauria</taxon>
        <taxon>Saurischia</taxon>
        <taxon>Theropoda</taxon>
        <taxon>Coelurosauria</taxon>
        <taxon>Aves</taxon>
        <taxon>Palaeognathae</taxon>
        <taxon>Tinamiformes</taxon>
        <taxon>Tinamidae</taxon>
        <taxon>Tinamus</taxon>
    </lineage>
</organism>
<comment type="similarity">
    <text evidence="2">Belongs to the beta-microseminoprotein family.</text>
</comment>
<feature type="non-terminal residue" evidence="5">
    <location>
        <position position="76"/>
    </location>
</feature>
<proteinExistence type="inferred from homology"/>
<dbReference type="PANTHER" id="PTHR10500">
    <property type="entry name" value="BETA-MICROSEMINOPROTEIN"/>
    <property type="match status" value="1"/>
</dbReference>
<protein>
    <submittedName>
        <fullName evidence="5">Beta-microseminoprotein</fullName>
    </submittedName>
</protein>
<evidence type="ECO:0000256" key="1">
    <source>
        <dbReference type="ARBA" id="ARBA00004613"/>
    </source>
</evidence>
<evidence type="ECO:0000313" key="5">
    <source>
        <dbReference type="EMBL" id="KGL84167.1"/>
    </source>
</evidence>
<dbReference type="InterPro" id="IPR008735">
    <property type="entry name" value="PSP94"/>
</dbReference>
<reference evidence="5 6" key="1">
    <citation type="submission" date="2014-06" db="EMBL/GenBank/DDBJ databases">
        <title>Genome evolution of avian class.</title>
        <authorList>
            <person name="Zhang G."/>
            <person name="Li C."/>
        </authorList>
    </citation>
    <scope>NUCLEOTIDE SEQUENCE [LARGE SCALE GENOMIC DNA]</scope>
    <source>
        <strain evidence="5">BGI_N309</strain>
    </source>
</reference>
<comment type="subcellular location">
    <subcellularLocation>
        <location evidence="1">Secreted</location>
    </subcellularLocation>
</comment>